<sequence>MRVGESDVATPRHQNGYLGVGRGRARMGHGYDKGTPRRWGGAAWKVLLAQWDMPRRSLERLSIGFGVLGVRLGCNAYGVFGRNGTHLGVPLNA</sequence>
<gene>
    <name evidence="2" type="ORF">PIB30_088488</name>
</gene>
<proteinExistence type="predicted"/>
<feature type="non-terminal residue" evidence="2">
    <location>
        <position position="1"/>
    </location>
</feature>
<evidence type="ECO:0000256" key="1">
    <source>
        <dbReference type="SAM" id="MobiDB-lite"/>
    </source>
</evidence>
<dbReference type="EMBL" id="JASCZI010213056">
    <property type="protein sequence ID" value="MED6200772.1"/>
    <property type="molecule type" value="Genomic_DNA"/>
</dbReference>
<reference evidence="2 3" key="1">
    <citation type="journal article" date="2023" name="Plants (Basel)">
        <title>Bridging the Gap: Combining Genomics and Transcriptomics Approaches to Understand Stylosanthes scabra, an Orphan Legume from the Brazilian Caatinga.</title>
        <authorList>
            <person name="Ferreira-Neto J.R.C."/>
            <person name="da Silva M.D."/>
            <person name="Binneck E."/>
            <person name="de Melo N.F."/>
            <person name="da Silva R.H."/>
            <person name="de Melo A.L.T.M."/>
            <person name="Pandolfi V."/>
            <person name="Bustamante F.O."/>
            <person name="Brasileiro-Vidal A.C."/>
            <person name="Benko-Iseppon A.M."/>
        </authorList>
    </citation>
    <scope>NUCLEOTIDE SEQUENCE [LARGE SCALE GENOMIC DNA]</scope>
    <source>
        <tissue evidence="2">Leaves</tissue>
    </source>
</reference>
<name>A0ABU6XRE2_9FABA</name>
<evidence type="ECO:0000313" key="3">
    <source>
        <dbReference type="Proteomes" id="UP001341840"/>
    </source>
</evidence>
<evidence type="ECO:0000313" key="2">
    <source>
        <dbReference type="EMBL" id="MED6200772.1"/>
    </source>
</evidence>
<accession>A0ABU6XRE2</accession>
<keyword evidence="3" id="KW-1185">Reference proteome</keyword>
<protein>
    <submittedName>
        <fullName evidence="2">Uncharacterized protein</fullName>
    </submittedName>
</protein>
<comment type="caution">
    <text evidence="2">The sequence shown here is derived from an EMBL/GenBank/DDBJ whole genome shotgun (WGS) entry which is preliminary data.</text>
</comment>
<dbReference type="Proteomes" id="UP001341840">
    <property type="component" value="Unassembled WGS sequence"/>
</dbReference>
<organism evidence="2 3">
    <name type="scientific">Stylosanthes scabra</name>
    <dbReference type="NCBI Taxonomy" id="79078"/>
    <lineage>
        <taxon>Eukaryota</taxon>
        <taxon>Viridiplantae</taxon>
        <taxon>Streptophyta</taxon>
        <taxon>Embryophyta</taxon>
        <taxon>Tracheophyta</taxon>
        <taxon>Spermatophyta</taxon>
        <taxon>Magnoliopsida</taxon>
        <taxon>eudicotyledons</taxon>
        <taxon>Gunneridae</taxon>
        <taxon>Pentapetalae</taxon>
        <taxon>rosids</taxon>
        <taxon>fabids</taxon>
        <taxon>Fabales</taxon>
        <taxon>Fabaceae</taxon>
        <taxon>Papilionoideae</taxon>
        <taxon>50 kb inversion clade</taxon>
        <taxon>dalbergioids sensu lato</taxon>
        <taxon>Dalbergieae</taxon>
        <taxon>Pterocarpus clade</taxon>
        <taxon>Stylosanthes</taxon>
    </lineage>
</organism>
<feature type="region of interest" description="Disordered" evidence="1">
    <location>
        <begin position="1"/>
        <end position="21"/>
    </location>
</feature>